<dbReference type="RefSeq" id="WP_144972508.1">
    <property type="nucleotide sequence ID" value="NZ_CP036289.1"/>
</dbReference>
<organism evidence="2 3">
    <name type="scientific">Bremerella volcania</name>
    <dbReference type="NCBI Taxonomy" id="2527984"/>
    <lineage>
        <taxon>Bacteria</taxon>
        <taxon>Pseudomonadati</taxon>
        <taxon>Planctomycetota</taxon>
        <taxon>Planctomycetia</taxon>
        <taxon>Pirellulales</taxon>
        <taxon>Pirellulaceae</taxon>
        <taxon>Bremerella</taxon>
    </lineage>
</organism>
<keyword evidence="3" id="KW-1185">Reference proteome</keyword>
<accession>A0A518C7S5</accession>
<dbReference type="AlphaFoldDB" id="A0A518C7S5"/>
<dbReference type="OrthoDB" id="291594at2"/>
<keyword evidence="1" id="KW-0812">Transmembrane</keyword>
<evidence type="ECO:0000313" key="3">
    <source>
        <dbReference type="Proteomes" id="UP000318626"/>
    </source>
</evidence>
<feature type="transmembrane region" description="Helical" evidence="1">
    <location>
        <begin position="131"/>
        <end position="148"/>
    </location>
</feature>
<evidence type="ECO:0000256" key="1">
    <source>
        <dbReference type="SAM" id="Phobius"/>
    </source>
</evidence>
<name>A0A518C7S5_9BACT</name>
<reference evidence="3" key="1">
    <citation type="submission" date="2019-02" db="EMBL/GenBank/DDBJ databases">
        <title>Deep-cultivation of Planctomycetes and their phenomic and genomic characterization uncovers novel biology.</title>
        <authorList>
            <person name="Wiegand S."/>
            <person name="Jogler M."/>
            <person name="Boedeker C."/>
            <person name="Pinto D."/>
            <person name="Vollmers J."/>
            <person name="Rivas-Marin E."/>
            <person name="Kohn T."/>
            <person name="Peeters S.H."/>
            <person name="Heuer A."/>
            <person name="Rast P."/>
            <person name="Oberbeckmann S."/>
            <person name="Bunk B."/>
            <person name="Jeske O."/>
            <person name="Meyerdierks A."/>
            <person name="Storesund J.E."/>
            <person name="Kallscheuer N."/>
            <person name="Luecker S."/>
            <person name="Lage O.M."/>
            <person name="Pohl T."/>
            <person name="Merkel B.J."/>
            <person name="Hornburger P."/>
            <person name="Mueller R.-W."/>
            <person name="Bruemmer F."/>
            <person name="Labrenz M."/>
            <person name="Spormann A.M."/>
            <person name="Op den Camp H."/>
            <person name="Overmann J."/>
            <person name="Amann R."/>
            <person name="Jetten M.S.M."/>
            <person name="Mascher T."/>
            <person name="Medema M.H."/>
            <person name="Devos D.P."/>
            <person name="Kaster A.-K."/>
            <person name="Ovreas L."/>
            <person name="Rohde M."/>
            <person name="Galperin M.Y."/>
            <person name="Jogler C."/>
        </authorList>
    </citation>
    <scope>NUCLEOTIDE SEQUENCE [LARGE SCALE GENOMIC DNA]</scope>
    <source>
        <strain evidence="3">Pan97</strain>
    </source>
</reference>
<dbReference type="KEGG" id="bvo:Pan97_22980"/>
<keyword evidence="1" id="KW-0472">Membrane</keyword>
<feature type="transmembrane region" description="Helical" evidence="1">
    <location>
        <begin position="61"/>
        <end position="80"/>
    </location>
</feature>
<sequence>MRPFWVILFCLCWLGVCWLGMMTVHETGHIVAAIASGGTVTNVVLSPFAISRTDVSPNPWPAIVVWLGPLFGALFPLIAWSLIPRGWTWPRGLLQFFAGFCLIANGAYLGLGSFEQVGDCQEILRTGSPIWTMWLFGIVTIPSGFWLWHRLGSPTELWREDSPVSTQAAWLSAFALAMIAGTAWFVSPS</sequence>
<dbReference type="EMBL" id="CP036289">
    <property type="protein sequence ID" value="QDU75268.1"/>
    <property type="molecule type" value="Genomic_DNA"/>
</dbReference>
<evidence type="ECO:0008006" key="4">
    <source>
        <dbReference type="Google" id="ProtNLM"/>
    </source>
</evidence>
<dbReference type="Proteomes" id="UP000318626">
    <property type="component" value="Chromosome"/>
</dbReference>
<proteinExistence type="predicted"/>
<keyword evidence="1" id="KW-1133">Transmembrane helix</keyword>
<protein>
    <recommendedName>
        <fullName evidence="4">Peptidase family M50</fullName>
    </recommendedName>
</protein>
<evidence type="ECO:0000313" key="2">
    <source>
        <dbReference type="EMBL" id="QDU75268.1"/>
    </source>
</evidence>
<feature type="transmembrane region" description="Helical" evidence="1">
    <location>
        <begin position="92"/>
        <end position="111"/>
    </location>
</feature>
<feature type="transmembrane region" description="Helical" evidence="1">
    <location>
        <begin position="168"/>
        <end position="186"/>
    </location>
</feature>
<gene>
    <name evidence="2" type="ORF">Pan97_22980</name>
</gene>